<dbReference type="Gene3D" id="1.10.630.10">
    <property type="entry name" value="Cytochrome P450"/>
    <property type="match status" value="1"/>
</dbReference>
<dbReference type="Pfam" id="PF00067">
    <property type="entry name" value="p450"/>
    <property type="match status" value="1"/>
</dbReference>
<feature type="binding site" description="axial binding residue" evidence="6">
    <location>
        <position position="444"/>
    </location>
    <ligand>
        <name>heme</name>
        <dbReference type="ChEBI" id="CHEBI:30413"/>
    </ligand>
    <ligandPart>
        <name>Fe</name>
        <dbReference type="ChEBI" id="CHEBI:18248"/>
    </ligandPart>
</feature>
<dbReference type="PANTHER" id="PTHR24305">
    <property type="entry name" value="CYTOCHROME P450"/>
    <property type="match status" value="1"/>
</dbReference>
<evidence type="ECO:0000256" key="1">
    <source>
        <dbReference type="ARBA" id="ARBA00001971"/>
    </source>
</evidence>
<evidence type="ECO:0000313" key="8">
    <source>
        <dbReference type="EMBL" id="PVH97408.1"/>
    </source>
</evidence>
<keyword evidence="7" id="KW-0732">Signal</keyword>
<protein>
    <submittedName>
        <fullName evidence="8">Cytochrome P450 ClCP1</fullName>
    </submittedName>
</protein>
<evidence type="ECO:0000256" key="5">
    <source>
        <dbReference type="ARBA" id="ARBA00023004"/>
    </source>
</evidence>
<dbReference type="InterPro" id="IPR036396">
    <property type="entry name" value="Cyt_P450_sf"/>
</dbReference>
<name>A0A2V1DH95_9PLEO</name>
<dbReference type="GO" id="GO:0005506">
    <property type="term" value="F:iron ion binding"/>
    <property type="evidence" value="ECO:0007669"/>
    <property type="project" value="InterPro"/>
</dbReference>
<dbReference type="GO" id="GO:0020037">
    <property type="term" value="F:heme binding"/>
    <property type="evidence" value="ECO:0007669"/>
    <property type="project" value="InterPro"/>
</dbReference>
<reference evidence="8 9" key="1">
    <citation type="journal article" date="2018" name="Sci. Rep.">
        <title>Comparative genomics provides insights into the lifestyle and reveals functional heterogeneity of dark septate endophytic fungi.</title>
        <authorList>
            <person name="Knapp D.G."/>
            <person name="Nemeth J.B."/>
            <person name="Barry K."/>
            <person name="Hainaut M."/>
            <person name="Henrissat B."/>
            <person name="Johnson J."/>
            <person name="Kuo A."/>
            <person name="Lim J.H.P."/>
            <person name="Lipzen A."/>
            <person name="Nolan M."/>
            <person name="Ohm R.A."/>
            <person name="Tamas L."/>
            <person name="Grigoriev I.V."/>
            <person name="Spatafora J.W."/>
            <person name="Nagy L.G."/>
            <person name="Kovacs G.M."/>
        </authorList>
    </citation>
    <scope>NUCLEOTIDE SEQUENCE [LARGE SCALE GENOMIC DNA]</scope>
    <source>
        <strain evidence="8 9">DSE2036</strain>
    </source>
</reference>
<dbReference type="SUPFAM" id="SSF48264">
    <property type="entry name" value="Cytochrome P450"/>
    <property type="match status" value="1"/>
</dbReference>
<evidence type="ECO:0000256" key="3">
    <source>
        <dbReference type="ARBA" id="ARBA00022617"/>
    </source>
</evidence>
<dbReference type="InterPro" id="IPR050121">
    <property type="entry name" value="Cytochrome_P450_monoxygenase"/>
</dbReference>
<proteinExistence type="inferred from homology"/>
<evidence type="ECO:0000256" key="4">
    <source>
        <dbReference type="ARBA" id="ARBA00022723"/>
    </source>
</evidence>
<feature type="chain" id="PRO_5016020633" evidence="7">
    <location>
        <begin position="20"/>
        <end position="499"/>
    </location>
</feature>
<dbReference type="AlphaFoldDB" id="A0A2V1DH95"/>
<keyword evidence="9" id="KW-1185">Reference proteome</keyword>
<keyword evidence="4 6" id="KW-0479">Metal-binding</keyword>
<dbReference type="CDD" id="cd11058">
    <property type="entry name" value="CYP60B-like"/>
    <property type="match status" value="1"/>
</dbReference>
<keyword evidence="5 6" id="KW-0408">Iron</keyword>
<comment type="similarity">
    <text evidence="2">Belongs to the cytochrome P450 family.</text>
</comment>
<accession>A0A2V1DH95</accession>
<dbReference type="EMBL" id="KZ805436">
    <property type="protein sequence ID" value="PVH97408.1"/>
    <property type="molecule type" value="Genomic_DNA"/>
</dbReference>
<gene>
    <name evidence="8" type="ORF">DM02DRAFT_567998</name>
</gene>
<feature type="signal peptide" evidence="7">
    <location>
        <begin position="1"/>
        <end position="19"/>
    </location>
</feature>
<dbReference type="STRING" id="97972.A0A2V1DH95"/>
<dbReference type="InterPro" id="IPR002401">
    <property type="entry name" value="Cyt_P450_E_grp-I"/>
</dbReference>
<comment type="cofactor">
    <cofactor evidence="1 6">
        <name>heme</name>
        <dbReference type="ChEBI" id="CHEBI:30413"/>
    </cofactor>
</comment>
<dbReference type="PRINTS" id="PR00463">
    <property type="entry name" value="EP450I"/>
</dbReference>
<dbReference type="OrthoDB" id="1470350at2759"/>
<evidence type="ECO:0000256" key="2">
    <source>
        <dbReference type="ARBA" id="ARBA00010617"/>
    </source>
</evidence>
<evidence type="ECO:0000256" key="6">
    <source>
        <dbReference type="PIRSR" id="PIRSR602401-1"/>
    </source>
</evidence>
<dbReference type="PRINTS" id="PR00385">
    <property type="entry name" value="P450"/>
</dbReference>
<dbReference type="InterPro" id="IPR001128">
    <property type="entry name" value="Cyt_P450"/>
</dbReference>
<evidence type="ECO:0000256" key="7">
    <source>
        <dbReference type="SAM" id="SignalP"/>
    </source>
</evidence>
<dbReference type="GO" id="GO:0004497">
    <property type="term" value="F:monooxygenase activity"/>
    <property type="evidence" value="ECO:0007669"/>
    <property type="project" value="InterPro"/>
</dbReference>
<sequence>MDLFLKAAISLTLYWITKAVYNLKFHPLAKYPGPTLWILSRIPYLLSLNAGQLPFKVKELHDEYGPVVRVSVNELSINDTRAWKDIFNRRDMLRPPQWGARPPGVEAHSVISAPAETHARFRRALTPAYSEKSVKEYEPVIRSYFDKLLSKINKRIEINGTSTIVDIVEWVNFATFDIIGELSWSRSYECLDKGAGHSFMGVLLHFKAFLIAASISYYPWLNAFVAGITPKSAFRMLENIFQDGRERLQTRLEKGRTDHPDLISHIVDYNKKSSAADKLTDAEIEQNVLAIIVGGSETLTTAFSGAFHHLLADPSKLSRVTDEIRSNFSSESDITANAAAKLPYLNAIIDETLRLCPPFPDMLRRQTPKGVPTSIAGENIPADTTVSVSCYSMFKSAAHFSSPETFEPERFLSKELRTANADAASLVHNDLSAFYPFALGPHNCLGQPLARLEMRMLLSLFLYRYNVKVATGEGLKSWTEQKIYWTWDKQPLKIEISRA</sequence>
<evidence type="ECO:0000313" key="9">
    <source>
        <dbReference type="Proteomes" id="UP000244855"/>
    </source>
</evidence>
<dbReference type="GO" id="GO:0016705">
    <property type="term" value="F:oxidoreductase activity, acting on paired donors, with incorporation or reduction of molecular oxygen"/>
    <property type="evidence" value="ECO:0007669"/>
    <property type="project" value="InterPro"/>
</dbReference>
<keyword evidence="3 6" id="KW-0349">Heme</keyword>
<dbReference type="PANTHER" id="PTHR24305:SF210">
    <property type="entry name" value="CYTOCHROME P450 MONOOXYGENASE ASQL-RELATED"/>
    <property type="match status" value="1"/>
</dbReference>
<dbReference type="Proteomes" id="UP000244855">
    <property type="component" value="Unassembled WGS sequence"/>
</dbReference>
<organism evidence="8 9">
    <name type="scientific">Periconia macrospinosa</name>
    <dbReference type="NCBI Taxonomy" id="97972"/>
    <lineage>
        <taxon>Eukaryota</taxon>
        <taxon>Fungi</taxon>
        <taxon>Dikarya</taxon>
        <taxon>Ascomycota</taxon>
        <taxon>Pezizomycotina</taxon>
        <taxon>Dothideomycetes</taxon>
        <taxon>Pleosporomycetidae</taxon>
        <taxon>Pleosporales</taxon>
        <taxon>Massarineae</taxon>
        <taxon>Periconiaceae</taxon>
        <taxon>Periconia</taxon>
    </lineage>
</organism>